<feature type="region of interest" description="Disordered" evidence="1">
    <location>
        <begin position="274"/>
        <end position="306"/>
    </location>
</feature>
<dbReference type="AlphaFoldDB" id="A0A4U5QT14"/>
<comment type="caution">
    <text evidence="3">The sequence shown here is derived from an EMBL/GenBank/DDBJ whole genome shotgun (WGS) entry which is preliminary data.</text>
</comment>
<dbReference type="STRING" id="43335.A0A4U5QT14"/>
<evidence type="ECO:0000256" key="2">
    <source>
        <dbReference type="SAM" id="Phobius"/>
    </source>
</evidence>
<gene>
    <name evidence="3" type="ORF">D5086_0000066610</name>
</gene>
<reference evidence="3" key="1">
    <citation type="submission" date="2018-10" db="EMBL/GenBank/DDBJ databases">
        <title>Population genomic analysis revealed the cold adaptation of white poplar.</title>
        <authorList>
            <person name="Liu Y.-J."/>
        </authorList>
    </citation>
    <scope>NUCLEOTIDE SEQUENCE [LARGE SCALE GENOMIC DNA]</scope>
    <source>
        <strain evidence="3">PAL-ZL1</strain>
    </source>
</reference>
<keyword evidence="2" id="KW-0472">Membrane</keyword>
<dbReference type="EMBL" id="RCHU01000181">
    <property type="protein sequence ID" value="TKS12075.1"/>
    <property type="molecule type" value="Genomic_DNA"/>
</dbReference>
<proteinExistence type="predicted"/>
<dbReference type="PANTHER" id="PTHR36760:SF1">
    <property type="entry name" value="ACIDIC LEUCINE-RICH NUCLEAR PHOSPHOPROTEIN 32 FAMILY B PROTEIN"/>
    <property type="match status" value="1"/>
</dbReference>
<keyword evidence="2" id="KW-0812">Transmembrane</keyword>
<organism evidence="3">
    <name type="scientific">Populus alba</name>
    <name type="common">White poplar</name>
    <dbReference type="NCBI Taxonomy" id="43335"/>
    <lineage>
        <taxon>Eukaryota</taxon>
        <taxon>Viridiplantae</taxon>
        <taxon>Streptophyta</taxon>
        <taxon>Embryophyta</taxon>
        <taxon>Tracheophyta</taxon>
        <taxon>Spermatophyta</taxon>
        <taxon>Magnoliopsida</taxon>
        <taxon>eudicotyledons</taxon>
        <taxon>Gunneridae</taxon>
        <taxon>Pentapetalae</taxon>
        <taxon>rosids</taxon>
        <taxon>fabids</taxon>
        <taxon>Malpighiales</taxon>
        <taxon>Salicaceae</taxon>
        <taxon>Saliceae</taxon>
        <taxon>Populus</taxon>
    </lineage>
</organism>
<feature type="transmembrane region" description="Helical" evidence="2">
    <location>
        <begin position="20"/>
        <end position="45"/>
    </location>
</feature>
<feature type="transmembrane region" description="Helical" evidence="2">
    <location>
        <begin position="52"/>
        <end position="73"/>
    </location>
</feature>
<protein>
    <submittedName>
        <fullName evidence="3">Uncharacterized protein</fullName>
    </submittedName>
</protein>
<accession>A0A4U5QT14</accession>
<evidence type="ECO:0000313" key="3">
    <source>
        <dbReference type="EMBL" id="TKS12075.1"/>
    </source>
</evidence>
<sequence>MSEFPPPSTTTKKTDRLSSLLLSDLFLFCSFILSHPLYFSYLVFFSPYLFKLLSFLSPLFITTSLLLLALLTISPSLVNDNSHTELYGSKVSFFYLQTYQAVVERLRSKVEDGTDQEFHHFEELEAYKIVFETSTTLGIEENHAVEVTEVEQAKDQSACSGTGQSVQVHEGSIFHQVFGACGVSDQVVDVNLDENSVLITRSKSNGHELIAEGKTLGGFLHQKEEFEDIWFQKEEKEALKPLNVNFNKAEDRKEEQSMIISGSKEIGQKISEAKVSDDDGGEHYYSPKLSSQELEANPWSPGNGGGYNSKVKDNSQTLGHSNLGSFGSMRKEKEWRRTLACKLFEERHNVDGGEGMDMLWETYETDSTKVQAKGRAKKGKKGSIEYYDDDDDLDEEKSDGQLCCLQALKFSAGKMNLGMGRPNLVKISKALKGIGWLHHVSKHSKKGHH</sequence>
<keyword evidence="2" id="KW-1133">Transmembrane helix</keyword>
<evidence type="ECO:0000256" key="1">
    <source>
        <dbReference type="SAM" id="MobiDB-lite"/>
    </source>
</evidence>
<name>A0A4U5QT14_POPAL</name>
<dbReference type="PANTHER" id="PTHR36760">
    <property type="entry name" value="ACIDIC LEUCINE-RICH NUCLEAR PHOSPHOPROTEIN 32 FAMILY B PROTEIN"/>
    <property type="match status" value="1"/>
</dbReference>